<evidence type="ECO:0000313" key="2">
    <source>
        <dbReference type="Proteomes" id="UP000026960"/>
    </source>
</evidence>
<keyword evidence="2" id="KW-1185">Reference proteome</keyword>
<evidence type="ECO:0000313" key="1">
    <source>
        <dbReference type="EnsemblPlants" id="OBART10G08040.3"/>
    </source>
</evidence>
<proteinExistence type="predicted"/>
<reference evidence="1" key="2">
    <citation type="submission" date="2015-03" db="UniProtKB">
        <authorList>
            <consortium name="EnsemblPlants"/>
        </authorList>
    </citation>
    <scope>IDENTIFICATION</scope>
</reference>
<dbReference type="Proteomes" id="UP000026960">
    <property type="component" value="Chromosome 10"/>
</dbReference>
<sequence>MPPSLRECCLALWREGNNLIQARWDGILPQGSPSDGTVNFQSRGLLFSCKDHCDTIMSVDSALRKDMAICVSSIDIIKDMMLDR</sequence>
<dbReference type="Gramene" id="OBART10G08040.3">
    <property type="protein sequence ID" value="OBART10G08040.3"/>
    <property type="gene ID" value="OBART10G08040"/>
</dbReference>
<accession>A0A0D3HD09</accession>
<reference evidence="1" key="1">
    <citation type="journal article" date="2009" name="Rice">
        <title>De Novo Next Generation Sequencing of Plant Genomes.</title>
        <authorList>
            <person name="Rounsley S."/>
            <person name="Marri P.R."/>
            <person name="Yu Y."/>
            <person name="He R."/>
            <person name="Sisneros N."/>
            <person name="Goicoechea J.L."/>
            <person name="Lee S.J."/>
            <person name="Angelova A."/>
            <person name="Kudrna D."/>
            <person name="Luo M."/>
            <person name="Affourtit J."/>
            <person name="Desany B."/>
            <person name="Knight J."/>
            <person name="Niazi F."/>
            <person name="Egholm M."/>
            <person name="Wing R.A."/>
        </authorList>
    </citation>
    <scope>NUCLEOTIDE SEQUENCE [LARGE SCALE GENOMIC DNA]</scope>
    <source>
        <strain evidence="1">cv. IRGC 105608</strain>
    </source>
</reference>
<protein>
    <submittedName>
        <fullName evidence="1">Uncharacterized protein</fullName>
    </submittedName>
</protein>
<dbReference type="AlphaFoldDB" id="A0A0D3HD09"/>
<organism evidence="1">
    <name type="scientific">Oryza barthii</name>
    <dbReference type="NCBI Taxonomy" id="65489"/>
    <lineage>
        <taxon>Eukaryota</taxon>
        <taxon>Viridiplantae</taxon>
        <taxon>Streptophyta</taxon>
        <taxon>Embryophyta</taxon>
        <taxon>Tracheophyta</taxon>
        <taxon>Spermatophyta</taxon>
        <taxon>Magnoliopsida</taxon>
        <taxon>Liliopsida</taxon>
        <taxon>Poales</taxon>
        <taxon>Poaceae</taxon>
        <taxon>BOP clade</taxon>
        <taxon>Oryzoideae</taxon>
        <taxon>Oryzeae</taxon>
        <taxon>Oryzinae</taxon>
        <taxon>Oryza</taxon>
    </lineage>
</organism>
<dbReference type="HOGENOM" id="CLU_2531021_0_0_1"/>
<name>A0A0D3HD09_9ORYZ</name>
<dbReference type="EnsemblPlants" id="OBART10G08040.3">
    <property type="protein sequence ID" value="OBART10G08040.3"/>
    <property type="gene ID" value="OBART10G08040"/>
</dbReference>